<dbReference type="CDD" id="cd14733">
    <property type="entry name" value="BACK"/>
    <property type="match status" value="1"/>
</dbReference>
<evidence type="ECO:0000259" key="2">
    <source>
        <dbReference type="PROSITE" id="PS50097"/>
    </source>
</evidence>
<dbReference type="EMBL" id="BRXX01000179">
    <property type="protein sequence ID" value="GMH96152.1"/>
    <property type="molecule type" value="Genomic_DNA"/>
</dbReference>
<accession>A0A9W7EZJ4</accession>
<dbReference type="CDD" id="cd01763">
    <property type="entry name" value="Ubl_SUMO_like"/>
    <property type="match status" value="1"/>
</dbReference>
<dbReference type="AlphaFoldDB" id="A0A9W7EZJ4"/>
<organism evidence="3 4">
    <name type="scientific">Triparma verrucosa</name>
    <dbReference type="NCBI Taxonomy" id="1606542"/>
    <lineage>
        <taxon>Eukaryota</taxon>
        <taxon>Sar</taxon>
        <taxon>Stramenopiles</taxon>
        <taxon>Ochrophyta</taxon>
        <taxon>Bolidophyceae</taxon>
        <taxon>Parmales</taxon>
        <taxon>Triparmaceae</taxon>
        <taxon>Triparma</taxon>
    </lineage>
</organism>
<evidence type="ECO:0000256" key="1">
    <source>
        <dbReference type="SAM" id="MobiDB-lite"/>
    </source>
</evidence>
<dbReference type="CDD" id="cd18186">
    <property type="entry name" value="BTB_POZ_ZBTB_KLHL-like"/>
    <property type="match status" value="1"/>
</dbReference>
<dbReference type="PROSITE" id="PS50097">
    <property type="entry name" value="BTB"/>
    <property type="match status" value="1"/>
</dbReference>
<dbReference type="Gene3D" id="1.25.40.420">
    <property type="match status" value="1"/>
</dbReference>
<evidence type="ECO:0000313" key="4">
    <source>
        <dbReference type="Proteomes" id="UP001165160"/>
    </source>
</evidence>
<comment type="caution">
    <text evidence="3">The sequence shown here is derived from an EMBL/GenBank/DDBJ whole genome shotgun (WGS) entry which is preliminary data.</text>
</comment>
<feature type="domain" description="BTB" evidence="2">
    <location>
        <begin position="187"/>
        <end position="250"/>
    </location>
</feature>
<reference evidence="4" key="1">
    <citation type="journal article" date="2023" name="Commun. Biol.">
        <title>Genome analysis of Parmales, the sister group of diatoms, reveals the evolutionary specialization of diatoms from phago-mixotrophs to photoautotrophs.</title>
        <authorList>
            <person name="Ban H."/>
            <person name="Sato S."/>
            <person name="Yoshikawa S."/>
            <person name="Yamada K."/>
            <person name="Nakamura Y."/>
            <person name="Ichinomiya M."/>
            <person name="Sato N."/>
            <person name="Blanc-Mathieu R."/>
            <person name="Endo H."/>
            <person name="Kuwata A."/>
            <person name="Ogata H."/>
        </authorList>
    </citation>
    <scope>NUCLEOTIDE SEQUENCE [LARGE SCALE GENOMIC DNA]</scope>
    <source>
        <strain evidence="4">NIES 3699</strain>
    </source>
</reference>
<gene>
    <name evidence="3" type="ORF">TrVE_jg4820</name>
</gene>
<name>A0A9W7EZJ4_9STRA</name>
<protein>
    <recommendedName>
        <fullName evidence="2">BTB domain-containing protein</fullName>
    </recommendedName>
</protein>
<evidence type="ECO:0000313" key="3">
    <source>
        <dbReference type="EMBL" id="GMH96152.1"/>
    </source>
</evidence>
<dbReference type="Gene3D" id="3.10.20.90">
    <property type="entry name" value="Phosphatidylinositol 3-kinase Catalytic Subunit, Chain A, domain 1"/>
    <property type="match status" value="1"/>
</dbReference>
<dbReference type="PANTHER" id="PTHR24413">
    <property type="entry name" value="SPECKLE-TYPE POZ PROTEIN"/>
    <property type="match status" value="1"/>
</dbReference>
<dbReference type="InterPro" id="IPR000210">
    <property type="entry name" value="BTB/POZ_dom"/>
</dbReference>
<sequence length="381" mass="41856">MSSTPPAKPSINEELGQQRPSQNKRGKKVTYSEYTTDMAVGALSGPKGHRSRTQQGGSKEVKADENVNFRVVAKSNLYLTGSERSLLRVKSGNVYSCLMTTSQKMSSLFRHYAKYHGLRKEGLVFTYTDVLKGSDTPNVVGLKKDEEIWVREKEVCETGSPQIGVITEKANKSWNDDMKNNIRSAAPDVYFLVGEARIGAHQAVVAARGGSDTILKGPKTKDGDVVIGVNSEYTVEAIKVILEFIYTASVQGVLDLAKRLAGTPIALASILTEAIELSKSWGFDTLVEICEYGAVESINADNVLQYLTSNQRLTAENRSSQSPLTRACMQFIMENMKTVTASESFNDQLTNNPTLIIPILRKAAESVTEKKGRKRKISESK</sequence>
<feature type="region of interest" description="Disordered" evidence="1">
    <location>
        <begin position="1"/>
        <end position="62"/>
    </location>
</feature>
<keyword evidence="4" id="KW-1185">Reference proteome</keyword>
<dbReference type="InterPro" id="IPR011333">
    <property type="entry name" value="SKP1/BTB/POZ_sf"/>
</dbReference>
<dbReference type="Proteomes" id="UP001165160">
    <property type="component" value="Unassembled WGS sequence"/>
</dbReference>
<proteinExistence type="predicted"/>
<dbReference type="Gene3D" id="3.30.710.10">
    <property type="entry name" value="Potassium Channel Kv1.1, Chain A"/>
    <property type="match status" value="1"/>
</dbReference>
<dbReference type="SUPFAM" id="SSF54695">
    <property type="entry name" value="POZ domain"/>
    <property type="match status" value="1"/>
</dbReference>